<dbReference type="PANTHER" id="PTHR22893">
    <property type="entry name" value="NADH OXIDOREDUCTASE-RELATED"/>
    <property type="match status" value="1"/>
</dbReference>
<dbReference type="SUPFAM" id="SSF51395">
    <property type="entry name" value="FMN-linked oxidoreductases"/>
    <property type="match status" value="1"/>
</dbReference>
<dbReference type="GO" id="GO:0016628">
    <property type="term" value="F:oxidoreductase activity, acting on the CH-CH group of donors, NAD or NADP as acceptor"/>
    <property type="evidence" value="ECO:0007669"/>
    <property type="project" value="UniProtKB-ARBA"/>
</dbReference>
<comment type="caution">
    <text evidence="5">The sequence shown here is derived from an EMBL/GenBank/DDBJ whole genome shotgun (WGS) entry which is preliminary data.</text>
</comment>
<dbReference type="PANTHER" id="PTHR22893:SF91">
    <property type="entry name" value="NADPH DEHYDROGENASE 2-RELATED"/>
    <property type="match status" value="1"/>
</dbReference>
<comment type="similarity">
    <text evidence="2">Belongs to the NADH:flavin oxidoreductase/NADH oxidase family.</text>
</comment>
<dbReference type="Proteomes" id="UP000269198">
    <property type="component" value="Unassembled WGS sequence"/>
</dbReference>
<dbReference type="Gene3D" id="3.20.20.70">
    <property type="entry name" value="Aldolase class I"/>
    <property type="match status" value="1"/>
</dbReference>
<comment type="cofactor">
    <cofactor evidence="1">
        <name>FMN</name>
        <dbReference type="ChEBI" id="CHEBI:58210"/>
    </cofactor>
</comment>
<reference evidence="5 6" key="1">
    <citation type="submission" date="2018-11" db="EMBL/GenBank/DDBJ databases">
        <title>The genome draft of YIM 96095.</title>
        <authorList>
            <person name="Tang S.-K."/>
            <person name="Chunyu W.-X."/>
            <person name="Feng Y.-Z."/>
        </authorList>
    </citation>
    <scope>NUCLEOTIDE SEQUENCE [LARGE SCALE GENOMIC DNA]</scope>
    <source>
        <strain evidence="5 6">YIM 96095</strain>
    </source>
</reference>
<organism evidence="5 6">
    <name type="scientific">Halostreptopolyspora alba</name>
    <dbReference type="NCBI Taxonomy" id="2487137"/>
    <lineage>
        <taxon>Bacteria</taxon>
        <taxon>Bacillati</taxon>
        <taxon>Actinomycetota</taxon>
        <taxon>Actinomycetes</taxon>
        <taxon>Streptosporangiales</taxon>
        <taxon>Nocardiopsidaceae</taxon>
        <taxon>Halostreptopolyspora</taxon>
    </lineage>
</organism>
<keyword evidence="6" id="KW-1185">Reference proteome</keyword>
<protein>
    <submittedName>
        <fullName evidence="5">Alkene reductase</fullName>
    </submittedName>
</protein>
<dbReference type="InterPro" id="IPR001155">
    <property type="entry name" value="OxRdtase_FMN_N"/>
</dbReference>
<proteinExistence type="inferred from homology"/>
<evidence type="ECO:0000256" key="3">
    <source>
        <dbReference type="ARBA" id="ARBA00023002"/>
    </source>
</evidence>
<dbReference type="GO" id="GO:0010181">
    <property type="term" value="F:FMN binding"/>
    <property type="evidence" value="ECO:0007669"/>
    <property type="project" value="InterPro"/>
</dbReference>
<dbReference type="RefSeq" id="WP_123203013.1">
    <property type="nucleotide sequence ID" value="NZ_RJMB01000026.1"/>
</dbReference>
<accession>A0A3N0E2N7</accession>
<dbReference type="OrthoDB" id="3169239at2"/>
<evidence type="ECO:0000313" key="5">
    <source>
        <dbReference type="EMBL" id="RNL82101.1"/>
    </source>
</evidence>
<evidence type="ECO:0000256" key="1">
    <source>
        <dbReference type="ARBA" id="ARBA00001917"/>
    </source>
</evidence>
<dbReference type="CDD" id="cd02933">
    <property type="entry name" value="OYE_like_FMN"/>
    <property type="match status" value="1"/>
</dbReference>
<dbReference type="EMBL" id="RJMB01000026">
    <property type="protein sequence ID" value="RNL82101.1"/>
    <property type="molecule type" value="Genomic_DNA"/>
</dbReference>
<evidence type="ECO:0000256" key="2">
    <source>
        <dbReference type="ARBA" id="ARBA00005979"/>
    </source>
</evidence>
<dbReference type="Pfam" id="PF00724">
    <property type="entry name" value="Oxidored_FMN"/>
    <property type="match status" value="1"/>
</dbReference>
<dbReference type="GO" id="GO:0005829">
    <property type="term" value="C:cytosol"/>
    <property type="evidence" value="ECO:0007669"/>
    <property type="project" value="TreeGrafter"/>
</dbReference>
<dbReference type="FunFam" id="3.20.20.70:FF:000059">
    <property type="entry name" value="N-ethylmaleimide reductase, FMN-linked"/>
    <property type="match status" value="1"/>
</dbReference>
<dbReference type="AlphaFoldDB" id="A0A3N0E2N7"/>
<evidence type="ECO:0000313" key="6">
    <source>
        <dbReference type="Proteomes" id="UP000269198"/>
    </source>
</evidence>
<feature type="domain" description="NADH:flavin oxidoreductase/NADH oxidase N-terminal" evidence="4">
    <location>
        <begin position="5"/>
        <end position="328"/>
    </location>
</feature>
<evidence type="ECO:0000259" key="4">
    <source>
        <dbReference type="Pfam" id="PF00724"/>
    </source>
</evidence>
<dbReference type="InterPro" id="IPR045247">
    <property type="entry name" value="Oye-like"/>
</dbReference>
<name>A0A3N0E2N7_9ACTN</name>
<dbReference type="InterPro" id="IPR013785">
    <property type="entry name" value="Aldolase_TIM"/>
</dbReference>
<sequence>MPDYFDPLRLGALELPNRLLMAPMTRSRAHGGLVDGHTAEYYAQRASAGLIITESTQPNVMGQGYIQTPGLHSAEQVAAWRAVTDAVHARGGRIFVQLMHSGRVGHPVLYPDGALPVAPSPIASGEKLFTNDGLLEHPVPREMTHDDIARTVDDFARAARNAIEAGFDGVELHGANGYLIHQFLADGANRRADSYGGPAANRIRFAVEVVRATVEQIGAHRTGLRVSPGLPANGVTESDTAELYSTLVATLPPLAYLHVMEFGVRDVTERLRKEWSGVLLLNPHPDPEATVRTSESGAAALGEGLADAITLGQEWLANPDLDVRIRAGGPFNEGDRATYYGGDHRGYTDYPTLDD</sequence>
<gene>
    <name evidence="5" type="ORF">EFW17_20250</name>
</gene>
<keyword evidence="3" id="KW-0560">Oxidoreductase</keyword>